<dbReference type="EnsemblPlants" id="OB10G16300.1">
    <property type="protein sequence ID" value="OB10G16300.1"/>
    <property type="gene ID" value="OB10G16300"/>
</dbReference>
<name>J3N282_ORYBR</name>
<protein>
    <submittedName>
        <fullName evidence="1">Uncharacterized protein</fullName>
    </submittedName>
</protein>
<dbReference type="Gramene" id="OB10G16300.1">
    <property type="protein sequence ID" value="OB10G16300.1"/>
    <property type="gene ID" value="OB10G16300"/>
</dbReference>
<accession>J3N282</accession>
<proteinExistence type="predicted"/>
<evidence type="ECO:0000313" key="2">
    <source>
        <dbReference type="Proteomes" id="UP000006038"/>
    </source>
</evidence>
<keyword evidence="2" id="KW-1185">Reference proteome</keyword>
<evidence type="ECO:0000313" key="1">
    <source>
        <dbReference type="EnsemblPlants" id="OB10G16300.1"/>
    </source>
</evidence>
<dbReference type="HOGENOM" id="CLU_2744041_0_0_1"/>
<dbReference type="Proteomes" id="UP000006038">
    <property type="component" value="Chromosome 10"/>
</dbReference>
<sequence length="71" mass="8560">MACVTMKAIMPRQWKCQMWLLLVWTWKCKVGFMPFLCRKMWGSWLQSVNFSFSSFWLCTVLYDGHPLVCSW</sequence>
<reference evidence="1" key="2">
    <citation type="submission" date="2013-04" db="UniProtKB">
        <authorList>
            <consortium name="EnsemblPlants"/>
        </authorList>
    </citation>
    <scope>IDENTIFICATION</scope>
</reference>
<dbReference type="AlphaFoldDB" id="J3N282"/>
<reference evidence="1" key="1">
    <citation type="journal article" date="2013" name="Nat. Commun.">
        <title>Whole-genome sequencing of Oryza brachyantha reveals mechanisms underlying Oryza genome evolution.</title>
        <authorList>
            <person name="Chen J."/>
            <person name="Huang Q."/>
            <person name="Gao D."/>
            <person name="Wang J."/>
            <person name="Lang Y."/>
            <person name="Liu T."/>
            <person name="Li B."/>
            <person name="Bai Z."/>
            <person name="Luis Goicoechea J."/>
            <person name="Liang C."/>
            <person name="Chen C."/>
            <person name="Zhang W."/>
            <person name="Sun S."/>
            <person name="Liao Y."/>
            <person name="Zhang X."/>
            <person name="Yang L."/>
            <person name="Song C."/>
            <person name="Wang M."/>
            <person name="Shi J."/>
            <person name="Liu G."/>
            <person name="Liu J."/>
            <person name="Zhou H."/>
            <person name="Zhou W."/>
            <person name="Yu Q."/>
            <person name="An N."/>
            <person name="Chen Y."/>
            <person name="Cai Q."/>
            <person name="Wang B."/>
            <person name="Liu B."/>
            <person name="Min J."/>
            <person name="Huang Y."/>
            <person name="Wu H."/>
            <person name="Li Z."/>
            <person name="Zhang Y."/>
            <person name="Yin Y."/>
            <person name="Song W."/>
            <person name="Jiang J."/>
            <person name="Jackson S.A."/>
            <person name="Wing R.A."/>
            <person name="Wang J."/>
            <person name="Chen M."/>
        </authorList>
    </citation>
    <scope>NUCLEOTIDE SEQUENCE [LARGE SCALE GENOMIC DNA]</scope>
    <source>
        <strain evidence="1">cv. IRGC 101232</strain>
    </source>
</reference>
<organism evidence="1">
    <name type="scientific">Oryza brachyantha</name>
    <name type="common">malo sina</name>
    <dbReference type="NCBI Taxonomy" id="4533"/>
    <lineage>
        <taxon>Eukaryota</taxon>
        <taxon>Viridiplantae</taxon>
        <taxon>Streptophyta</taxon>
        <taxon>Embryophyta</taxon>
        <taxon>Tracheophyta</taxon>
        <taxon>Spermatophyta</taxon>
        <taxon>Magnoliopsida</taxon>
        <taxon>Liliopsida</taxon>
        <taxon>Poales</taxon>
        <taxon>Poaceae</taxon>
        <taxon>BOP clade</taxon>
        <taxon>Oryzoideae</taxon>
        <taxon>Oryzeae</taxon>
        <taxon>Oryzinae</taxon>
        <taxon>Oryza</taxon>
    </lineage>
</organism>